<comment type="catalytic activity">
    <reaction evidence="9">
        <text>cis-aconitate(in) + citrate(out) = cis-aconitate(out) + citrate(in)</text>
        <dbReference type="Rhea" id="RHEA:72475"/>
        <dbReference type="ChEBI" id="CHEBI:16383"/>
        <dbReference type="ChEBI" id="CHEBI:16947"/>
    </reaction>
</comment>
<dbReference type="GO" id="GO:0016192">
    <property type="term" value="P:vesicle-mediated transport"/>
    <property type="evidence" value="ECO:0007669"/>
    <property type="project" value="InterPro"/>
</dbReference>
<evidence type="ECO:0000256" key="13">
    <source>
        <dbReference type="ARBA" id="ARBA00047569"/>
    </source>
</evidence>
<reference evidence="25" key="3">
    <citation type="submission" date="2025-09" db="UniProtKB">
        <authorList>
            <consortium name="Ensembl"/>
        </authorList>
    </citation>
    <scope>IDENTIFICATION</scope>
    <source>
        <strain evidence="25">Thoroughbred</strain>
    </source>
</reference>
<keyword evidence="5" id="KW-0677">Repeat</keyword>
<organism evidence="25 26">
    <name type="scientific">Equus caballus</name>
    <name type="common">Horse</name>
    <dbReference type="NCBI Taxonomy" id="9796"/>
    <lineage>
        <taxon>Eukaryota</taxon>
        <taxon>Metazoa</taxon>
        <taxon>Chordata</taxon>
        <taxon>Craniata</taxon>
        <taxon>Vertebrata</taxon>
        <taxon>Euteleostomi</taxon>
        <taxon>Mammalia</taxon>
        <taxon>Eutheria</taxon>
        <taxon>Laurasiatheria</taxon>
        <taxon>Perissodactyla</taxon>
        <taxon>Equidae</taxon>
        <taxon>Equus</taxon>
    </lineage>
</organism>
<dbReference type="GO" id="GO:0031966">
    <property type="term" value="C:mitochondrial membrane"/>
    <property type="evidence" value="ECO:0007669"/>
    <property type="project" value="UniProtKB-SubCell"/>
</dbReference>
<dbReference type="Gene3D" id="1.25.40.730">
    <property type="match status" value="1"/>
</dbReference>
<evidence type="ECO:0000313" key="25">
    <source>
        <dbReference type="Ensembl" id="ENSECAP00000058236.1"/>
    </source>
</evidence>
<dbReference type="PROSITE" id="PS50236">
    <property type="entry name" value="CHCR"/>
    <property type="match status" value="1"/>
</dbReference>
<evidence type="ECO:0000256" key="3">
    <source>
        <dbReference type="ARBA" id="ARBA00022448"/>
    </source>
</evidence>
<accession>A0A9L0R908</accession>
<dbReference type="FunFam" id="1.50.40.10:FF:000007">
    <property type="entry name" value="Mitochondrial tricarboxylate transport protein-like"/>
    <property type="match status" value="1"/>
</dbReference>
<evidence type="ECO:0000256" key="12">
    <source>
        <dbReference type="ARBA" id="ARBA00042640"/>
    </source>
</evidence>
<comment type="catalytic activity">
    <reaction evidence="13">
        <text>D-threo-isocitrate(in) + citrate(out) = D-threo-isocitrate(out) + citrate(in)</text>
        <dbReference type="Rhea" id="RHEA:72471"/>
        <dbReference type="ChEBI" id="CHEBI:15562"/>
        <dbReference type="ChEBI" id="CHEBI:16947"/>
    </reaction>
</comment>
<dbReference type="Gene3D" id="1.50.40.10">
    <property type="entry name" value="Mitochondrial carrier domain"/>
    <property type="match status" value="1"/>
</dbReference>
<comment type="function">
    <text evidence="20">Mitochondrial electroneutral antiporter that exports citrate from the mitochondria into the cytosol in exchange for malate. Also able to mediate the exchange of citrate for isocitrate, phosphoenolpyruvate, cis-aconitate and to a lesser extent trans-aconitate, maleate and succinate. In the cytoplasm, citrate plays important roles in fatty acid and sterol synthesis, regulation of glycolysis, protein acetylation, and other physiopathological processes.</text>
</comment>
<evidence type="ECO:0000256" key="1">
    <source>
        <dbReference type="ARBA" id="ARBA00004225"/>
    </source>
</evidence>
<evidence type="ECO:0000256" key="23">
    <source>
        <dbReference type="RuleBase" id="RU000488"/>
    </source>
</evidence>
<dbReference type="PANTHER" id="PTHR45788">
    <property type="entry name" value="SUCCINATE/FUMARATE MITOCHONDRIAL TRANSPORTER-RELATED"/>
    <property type="match status" value="1"/>
</dbReference>
<comment type="similarity">
    <text evidence="2 23">Belongs to the mitochondrial carrier (TC 2.A.29) family.</text>
</comment>
<evidence type="ECO:0000256" key="19">
    <source>
        <dbReference type="ARBA" id="ARBA00078498"/>
    </source>
</evidence>
<evidence type="ECO:0000256" key="7">
    <source>
        <dbReference type="ARBA" id="ARBA00023128"/>
    </source>
</evidence>
<evidence type="ECO:0000256" key="5">
    <source>
        <dbReference type="ARBA" id="ARBA00022737"/>
    </source>
</evidence>
<comment type="catalytic activity">
    <reaction evidence="15">
        <text>trans-aconitate(in) + citrate(out) = trans-aconitate(out) + citrate(in)</text>
        <dbReference type="Rhea" id="RHEA:72479"/>
        <dbReference type="ChEBI" id="CHEBI:15708"/>
        <dbReference type="ChEBI" id="CHEBI:16947"/>
    </reaction>
</comment>
<dbReference type="InterPro" id="IPR049563">
    <property type="entry name" value="TXTP-like"/>
</dbReference>
<feature type="repeat" description="CHCR" evidence="22">
    <location>
        <begin position="1"/>
        <end position="29"/>
    </location>
</feature>
<keyword evidence="7" id="KW-0496">Mitochondrion</keyword>
<evidence type="ECO:0000256" key="21">
    <source>
        <dbReference type="PROSITE-ProRule" id="PRU00282"/>
    </source>
</evidence>
<comment type="catalytic activity">
    <reaction evidence="10">
        <text>citrate(out) + succinate(in) = citrate(in) + succinate(out)</text>
        <dbReference type="Rhea" id="RHEA:28835"/>
        <dbReference type="ChEBI" id="CHEBI:16947"/>
        <dbReference type="ChEBI" id="CHEBI:30031"/>
    </reaction>
</comment>
<keyword evidence="26" id="KW-1185">Reference proteome</keyword>
<evidence type="ECO:0000256" key="4">
    <source>
        <dbReference type="ARBA" id="ARBA00022692"/>
    </source>
</evidence>
<dbReference type="InterPro" id="IPR023395">
    <property type="entry name" value="MCP_dom_sf"/>
</dbReference>
<evidence type="ECO:0000256" key="14">
    <source>
        <dbReference type="ARBA" id="ARBA00048440"/>
    </source>
</evidence>
<evidence type="ECO:0000256" key="15">
    <source>
        <dbReference type="ARBA" id="ARBA00048949"/>
    </source>
</evidence>
<dbReference type="PROSITE" id="PS50920">
    <property type="entry name" value="SOLCAR"/>
    <property type="match status" value="2"/>
</dbReference>
<keyword evidence="8 21" id="KW-0472">Membrane</keyword>
<comment type="subcellular location">
    <subcellularLocation>
        <location evidence="1">Mitochondrion membrane</location>
        <topology evidence="1">Multi-pass membrane protein</topology>
    </subcellularLocation>
</comment>
<dbReference type="PANTHER" id="PTHR45788:SF4">
    <property type="entry name" value="TRICARBOXYLATE TRANSPORT PROTEIN, MITOCHONDRIAL"/>
    <property type="match status" value="1"/>
</dbReference>
<evidence type="ECO:0000256" key="24">
    <source>
        <dbReference type="SAM" id="MobiDB-lite"/>
    </source>
</evidence>
<dbReference type="GO" id="GO:0006886">
    <property type="term" value="P:intracellular protein transport"/>
    <property type="evidence" value="ECO:0007669"/>
    <property type="project" value="UniProtKB-UniRule"/>
</dbReference>
<keyword evidence="6" id="KW-1133">Transmembrane helix</keyword>
<evidence type="ECO:0000256" key="6">
    <source>
        <dbReference type="ARBA" id="ARBA00022989"/>
    </source>
</evidence>
<feature type="repeat" description="Solcar" evidence="21">
    <location>
        <begin position="89"/>
        <end position="177"/>
    </location>
</feature>
<dbReference type="AlphaFoldDB" id="A0A9L0R908"/>
<evidence type="ECO:0000256" key="20">
    <source>
        <dbReference type="ARBA" id="ARBA00093390"/>
    </source>
</evidence>
<evidence type="ECO:0000256" key="22">
    <source>
        <dbReference type="PROSITE-ProRule" id="PRU01006"/>
    </source>
</evidence>
<reference evidence="25" key="2">
    <citation type="submission" date="2025-08" db="UniProtKB">
        <authorList>
            <consortium name="Ensembl"/>
        </authorList>
    </citation>
    <scope>IDENTIFICATION</scope>
    <source>
        <strain evidence="25">Thoroughbred</strain>
    </source>
</reference>
<keyword evidence="4 21" id="KW-0812">Transmembrane</keyword>
<feature type="repeat" description="Solcar" evidence="21">
    <location>
        <begin position="188"/>
        <end position="274"/>
    </location>
</feature>
<keyword evidence="3 23" id="KW-0813">Transport</keyword>
<evidence type="ECO:0000256" key="17">
    <source>
        <dbReference type="ARBA" id="ARBA00072512"/>
    </source>
</evidence>
<dbReference type="InterPro" id="IPR000547">
    <property type="entry name" value="Clathrin_H-chain/VPS_repeat"/>
</dbReference>
<name>A0A9L0R908_HORSE</name>
<dbReference type="GeneTree" id="ENSGT00550000074856"/>
<evidence type="ECO:0000256" key="11">
    <source>
        <dbReference type="ARBA" id="ARBA00036668"/>
    </source>
</evidence>
<comment type="catalytic activity">
    <reaction evidence="16">
        <text>phosphoenolpyruvate(in) + citrate(out) = phosphoenolpyruvate(out) + citrate(in)</text>
        <dbReference type="Rhea" id="RHEA:72487"/>
        <dbReference type="ChEBI" id="CHEBI:16947"/>
        <dbReference type="ChEBI" id="CHEBI:58702"/>
    </reaction>
</comment>
<dbReference type="Proteomes" id="UP000002281">
    <property type="component" value="Chromosome 8"/>
</dbReference>
<evidence type="ECO:0000256" key="8">
    <source>
        <dbReference type="ARBA" id="ARBA00023136"/>
    </source>
</evidence>
<dbReference type="SUPFAM" id="SSF103506">
    <property type="entry name" value="Mitochondrial carrier"/>
    <property type="match status" value="1"/>
</dbReference>
<comment type="catalytic activity">
    <reaction evidence="11">
        <text>citrate(out) + (S)-malate(in) = citrate(in) + (S)-malate(out)</text>
        <dbReference type="Rhea" id="RHEA:72483"/>
        <dbReference type="ChEBI" id="CHEBI:15589"/>
        <dbReference type="ChEBI" id="CHEBI:16947"/>
    </reaction>
</comment>
<evidence type="ECO:0000256" key="2">
    <source>
        <dbReference type="ARBA" id="ARBA00006375"/>
    </source>
</evidence>
<sequence length="416" mass="45332">MEHAAKSQDAELAEKLLQWFLEEGKRECFAASLFACYNLLPPDVVLELAWRHNLLDLAVPCFIQVMREYLSKVDRLDALESLHKQEERVVEPSLLLFGGLAGGIEICITFPTEYVKTQLQLDERSHPPRYRGIGDCVRQTVRSHGVLGLYRGLSSLLYGSIPKAAVRFGTFEFLSNHMRDAQGRLDSTRGLLCGLGAGVAEAVVVVCPMETIKVKFIHDQTSSNPKYRGFFHGVREIVREQGLKGTYQGLTATVLKQGSNQAIRFFVMTSLRNWYRGPGGTQIPEHVGLRLADPKERGAQGILQGYCPTPGPGLPRRGHCVHHLRRGGKAAKQSVEDGLSSEGLRGGRPQVPPDKPPLSSSHDSSAVVPKGPLPLTLALRGLGLAPVAIKSTCPIVLCVSCGLCDTVVSMNPAEAG</sequence>
<dbReference type="Ensembl" id="ENSECAT00000110123.1">
    <property type="protein sequence ID" value="ENSECAP00000058236.1"/>
    <property type="gene ID" value="ENSECAG00000021409.4"/>
</dbReference>
<protein>
    <recommendedName>
        <fullName evidence="17">Tricarboxylate transport protein, mitochondrial</fullName>
    </recommendedName>
    <alternativeName>
        <fullName evidence="12">Citrate transport protein</fullName>
    </alternativeName>
    <alternativeName>
        <fullName evidence="18">Solute carrier family 25 member 1</fullName>
    </alternativeName>
    <alternativeName>
        <fullName evidence="19">Tricarboxylate carrier protein</fullName>
    </alternativeName>
</protein>
<evidence type="ECO:0000256" key="16">
    <source>
        <dbReference type="ARBA" id="ARBA00049256"/>
    </source>
</evidence>
<evidence type="ECO:0000256" key="18">
    <source>
        <dbReference type="ARBA" id="ARBA00077618"/>
    </source>
</evidence>
<evidence type="ECO:0000256" key="9">
    <source>
        <dbReference type="ARBA" id="ARBA00036042"/>
    </source>
</evidence>
<dbReference type="InterPro" id="IPR018108">
    <property type="entry name" value="MCP_transmembrane"/>
</dbReference>
<feature type="region of interest" description="Disordered" evidence="24">
    <location>
        <begin position="327"/>
        <end position="367"/>
    </location>
</feature>
<dbReference type="Pfam" id="PF00153">
    <property type="entry name" value="Mito_carr"/>
    <property type="match status" value="2"/>
</dbReference>
<evidence type="ECO:0000256" key="10">
    <source>
        <dbReference type="ARBA" id="ARBA00036264"/>
    </source>
</evidence>
<keyword evidence="27" id="KW-1267">Proteomics identification</keyword>
<comment type="catalytic activity">
    <reaction evidence="14">
        <text>maleate(in) + citrate(out) = maleate(out) + citrate(in)</text>
        <dbReference type="Rhea" id="RHEA:72491"/>
        <dbReference type="ChEBI" id="CHEBI:16947"/>
        <dbReference type="ChEBI" id="CHEBI:30780"/>
    </reaction>
</comment>
<evidence type="ECO:0007829" key="27">
    <source>
        <dbReference type="PeptideAtlas" id="A0A9L0R908"/>
    </source>
</evidence>
<evidence type="ECO:0000313" key="26">
    <source>
        <dbReference type="Proteomes" id="UP000002281"/>
    </source>
</evidence>
<reference evidence="25 26" key="1">
    <citation type="journal article" date="2009" name="Science">
        <title>Genome sequence, comparative analysis, and population genetics of the domestic horse.</title>
        <authorList>
            <consortium name="Broad Institute Genome Sequencing Platform"/>
            <consortium name="Broad Institute Whole Genome Assembly Team"/>
            <person name="Wade C.M."/>
            <person name="Giulotto E."/>
            <person name="Sigurdsson S."/>
            <person name="Zoli M."/>
            <person name="Gnerre S."/>
            <person name="Imsland F."/>
            <person name="Lear T.L."/>
            <person name="Adelson D.L."/>
            <person name="Bailey E."/>
            <person name="Bellone R.R."/>
            <person name="Bloecker H."/>
            <person name="Distl O."/>
            <person name="Edgar R.C."/>
            <person name="Garber M."/>
            <person name="Leeb T."/>
            <person name="Mauceli E."/>
            <person name="MacLeod J.N."/>
            <person name="Penedo M.C.T."/>
            <person name="Raison J.M."/>
            <person name="Sharpe T."/>
            <person name="Vogel J."/>
            <person name="Andersson L."/>
            <person name="Antczak D.F."/>
            <person name="Biagi T."/>
            <person name="Binns M.M."/>
            <person name="Chowdhary B.P."/>
            <person name="Coleman S.J."/>
            <person name="Della Valle G."/>
            <person name="Fryc S."/>
            <person name="Guerin G."/>
            <person name="Hasegawa T."/>
            <person name="Hill E.W."/>
            <person name="Jurka J."/>
            <person name="Kiialainen A."/>
            <person name="Lindgren G."/>
            <person name="Liu J."/>
            <person name="Magnani E."/>
            <person name="Mickelson J.R."/>
            <person name="Murray J."/>
            <person name="Nergadze S.G."/>
            <person name="Onofrio R."/>
            <person name="Pedroni S."/>
            <person name="Piras M.F."/>
            <person name="Raudsepp T."/>
            <person name="Rocchi M."/>
            <person name="Roeed K.H."/>
            <person name="Ryder O.A."/>
            <person name="Searle S."/>
            <person name="Skow L."/>
            <person name="Swinburne J.E."/>
            <person name="Syvaenen A.C."/>
            <person name="Tozaki T."/>
            <person name="Valberg S.J."/>
            <person name="Vaudin M."/>
            <person name="White J.R."/>
            <person name="Zody M.C."/>
            <person name="Lander E.S."/>
            <person name="Lindblad-Toh K."/>
        </authorList>
    </citation>
    <scope>NUCLEOTIDE SEQUENCE [LARGE SCALE GENOMIC DNA]</scope>
    <source>
        <strain evidence="25 26">Thoroughbred</strain>
    </source>
</reference>
<proteinExistence type="evidence at protein level"/>